<dbReference type="InterPro" id="IPR025411">
    <property type="entry name" value="DUF4136"/>
</dbReference>
<evidence type="ECO:0000259" key="2">
    <source>
        <dbReference type="Pfam" id="PF13590"/>
    </source>
</evidence>
<dbReference type="EMBL" id="CP001108">
    <property type="protein sequence ID" value="ACF46498.1"/>
    <property type="molecule type" value="Genomic_DNA"/>
</dbReference>
<reference evidence="3" key="1">
    <citation type="submission" date="2008-06" db="EMBL/GenBank/DDBJ databases">
        <title>Complete sequence of chromosome of Prosthecochloris aestuarii DSM 271.</title>
        <authorList>
            <consortium name="US DOE Joint Genome Institute"/>
            <person name="Lucas S."/>
            <person name="Copeland A."/>
            <person name="Lapidus A."/>
            <person name="Glavina del Rio T."/>
            <person name="Dalin E."/>
            <person name="Tice H."/>
            <person name="Bruce D."/>
            <person name="Goodwin L."/>
            <person name="Pitluck S."/>
            <person name="Schmutz J."/>
            <person name="Larimer F."/>
            <person name="Land M."/>
            <person name="Hauser L."/>
            <person name="Kyrpides N."/>
            <person name="Anderson I."/>
            <person name="Liu Z."/>
            <person name="Li T."/>
            <person name="Zhao F."/>
            <person name="Overmann J."/>
            <person name="Bryant D.A."/>
            <person name="Richardson P."/>
        </authorList>
    </citation>
    <scope>NUCLEOTIDE SEQUENCE [LARGE SCALE GENOMIC DNA]</scope>
    <source>
        <strain evidence="3">DSM 271</strain>
    </source>
</reference>
<dbReference type="eggNOG" id="ENOG5032YB2">
    <property type="taxonomic scope" value="Bacteria"/>
</dbReference>
<dbReference type="STRING" id="290512.Paes_1478"/>
<proteinExistence type="predicted"/>
<name>B4S8W1_PROA2</name>
<organism evidence="3 4">
    <name type="scientific">Prosthecochloris aestuarii (strain DSM 271 / SK 413)</name>
    <dbReference type="NCBI Taxonomy" id="290512"/>
    <lineage>
        <taxon>Bacteria</taxon>
        <taxon>Pseudomonadati</taxon>
        <taxon>Chlorobiota</taxon>
        <taxon>Chlorobiia</taxon>
        <taxon>Chlorobiales</taxon>
        <taxon>Chlorobiaceae</taxon>
        <taxon>Prosthecochloris</taxon>
    </lineage>
</organism>
<evidence type="ECO:0000313" key="3">
    <source>
        <dbReference type="EMBL" id="ACF46498.1"/>
    </source>
</evidence>
<evidence type="ECO:0000256" key="1">
    <source>
        <dbReference type="SAM" id="SignalP"/>
    </source>
</evidence>
<feature type="chain" id="PRO_5002825819" description="DUF4136 domain-containing protein" evidence="1">
    <location>
        <begin position="24"/>
        <end position="189"/>
    </location>
</feature>
<gene>
    <name evidence="3" type="ordered locus">Paes_1478</name>
</gene>
<sequence>MKKVYSMVSFLLLLVLASCSSVSVVSDYDRVFDFSRFQTYRWPIAGEGIRQGDLLVQNPLVYKRVQSAVDRELQQKGFHRSSSESADFILHVHAGVKQVKSYQPHYGVAFPLRGGWYRPWWGAYGGFTSVSYYEEGTLVVDIIDAGTKDMVWRGMAKRIVRQYGSPEAMQKDIDDAVRRVLAEFPPLRQ</sequence>
<feature type="signal peptide" evidence="1">
    <location>
        <begin position="1"/>
        <end position="23"/>
    </location>
</feature>
<protein>
    <recommendedName>
        <fullName evidence="2">DUF4136 domain-containing protein</fullName>
    </recommendedName>
</protein>
<dbReference type="Pfam" id="PF13590">
    <property type="entry name" value="DUF4136"/>
    <property type="match status" value="1"/>
</dbReference>
<keyword evidence="4" id="KW-1185">Reference proteome</keyword>
<accession>B4S8W1</accession>
<dbReference type="AlphaFoldDB" id="B4S8W1"/>
<dbReference type="HOGENOM" id="CLU_113282_0_1_10"/>
<dbReference type="PROSITE" id="PS51257">
    <property type="entry name" value="PROKAR_LIPOPROTEIN"/>
    <property type="match status" value="1"/>
</dbReference>
<dbReference type="KEGG" id="paa:Paes_1478"/>
<evidence type="ECO:0000313" key="4">
    <source>
        <dbReference type="Proteomes" id="UP000002725"/>
    </source>
</evidence>
<dbReference type="Gene3D" id="3.30.160.670">
    <property type="match status" value="1"/>
</dbReference>
<dbReference type="Proteomes" id="UP000002725">
    <property type="component" value="Chromosome"/>
</dbReference>
<feature type="domain" description="DUF4136" evidence="2">
    <location>
        <begin position="24"/>
        <end position="186"/>
    </location>
</feature>
<dbReference type="RefSeq" id="WP_012506031.1">
    <property type="nucleotide sequence ID" value="NC_011059.1"/>
</dbReference>
<keyword evidence="1" id="KW-0732">Signal</keyword>